<evidence type="ECO:0000256" key="5">
    <source>
        <dbReference type="ARBA" id="ARBA00022801"/>
    </source>
</evidence>
<feature type="region of interest" description="Disordered" evidence="7">
    <location>
        <begin position="1"/>
        <end position="78"/>
    </location>
</feature>
<dbReference type="PRINTS" id="PR00727">
    <property type="entry name" value="LEADERPTASE"/>
</dbReference>
<keyword evidence="5 6" id="KW-0378">Hydrolase</keyword>
<feature type="region of interest" description="Disordered" evidence="7">
    <location>
        <begin position="160"/>
        <end position="180"/>
    </location>
</feature>
<dbReference type="InterPro" id="IPR000223">
    <property type="entry name" value="Pept_S26A_signal_pept_1"/>
</dbReference>
<comment type="caution">
    <text evidence="9">The sequence shown here is derived from an EMBL/GenBank/DDBJ whole genome shotgun (WGS) entry which is preliminary data.</text>
</comment>
<feature type="compositionally biased region" description="Gly residues" evidence="7">
    <location>
        <begin position="49"/>
        <end position="62"/>
    </location>
</feature>
<dbReference type="InterPro" id="IPR019758">
    <property type="entry name" value="Pept_S26A_signal_pept_1_CS"/>
</dbReference>
<keyword evidence="6" id="KW-0645">Protease</keyword>
<evidence type="ECO:0000256" key="7">
    <source>
        <dbReference type="SAM" id="MobiDB-lite"/>
    </source>
</evidence>
<comment type="similarity">
    <text evidence="3 6">Belongs to the peptidase S26 family.</text>
</comment>
<evidence type="ECO:0000256" key="3">
    <source>
        <dbReference type="ARBA" id="ARBA00009370"/>
    </source>
</evidence>
<dbReference type="InterPro" id="IPR036286">
    <property type="entry name" value="LexA/Signal_pep-like_sf"/>
</dbReference>
<evidence type="ECO:0000259" key="8">
    <source>
        <dbReference type="Pfam" id="PF10502"/>
    </source>
</evidence>
<dbReference type="EMBL" id="BMMP01000006">
    <property type="protein sequence ID" value="GGO48006.1"/>
    <property type="molecule type" value="Genomic_DNA"/>
</dbReference>
<comment type="subcellular location">
    <subcellularLocation>
        <location evidence="2">Cell membrane</location>
        <topology evidence="2">Single-pass type II membrane protein</topology>
    </subcellularLocation>
    <subcellularLocation>
        <location evidence="6">Membrane</location>
        <topology evidence="6">Single-pass type II membrane protein</topology>
    </subcellularLocation>
</comment>
<dbReference type="EC" id="3.4.21.89" evidence="4 6"/>
<organism evidence="9 10">
    <name type="scientific">Streptomyces daqingensis</name>
    <dbReference type="NCBI Taxonomy" id="1472640"/>
    <lineage>
        <taxon>Bacteria</taxon>
        <taxon>Bacillati</taxon>
        <taxon>Actinomycetota</taxon>
        <taxon>Actinomycetes</taxon>
        <taxon>Kitasatosporales</taxon>
        <taxon>Streptomycetaceae</taxon>
        <taxon>Streptomyces</taxon>
    </lineage>
</organism>
<evidence type="ECO:0000256" key="6">
    <source>
        <dbReference type="RuleBase" id="RU362042"/>
    </source>
</evidence>
<name>A0ABQ2M863_9ACTN</name>
<dbReference type="Pfam" id="PF10502">
    <property type="entry name" value="Peptidase_S26"/>
    <property type="match status" value="1"/>
</dbReference>
<dbReference type="PANTHER" id="PTHR43390:SF1">
    <property type="entry name" value="CHLOROPLAST PROCESSING PEPTIDASE"/>
    <property type="match status" value="1"/>
</dbReference>
<feature type="transmembrane region" description="Helical" evidence="6">
    <location>
        <begin position="194"/>
        <end position="218"/>
    </location>
</feature>
<dbReference type="NCBIfam" id="TIGR02227">
    <property type="entry name" value="sigpep_I_bact"/>
    <property type="match status" value="1"/>
</dbReference>
<sequence>MADRTGPLYEGRQGPGGRNRYDYGVPSDGDGNPFARPGPVPNGASGADNYGGNGYGRNGYGANGASSPNGSYGGNGYSGEYDYSEPFDYFGTSAGAAPPPYSPAAAGSAVTTRAPGAVGPSPGYDQPPGPMPPNLTGETMPLGVVNARAATLAGRETRDERLGIPTGPSGGRAERRRAATRAKRRRRLSITKEIPILVVVALAIALVLKTFLVQAFVIPSGSMENTIRVGDRVLVDKLTPWFGTKAQRGDVVVFKDPGGWLPPGEQRQEDPVGIKQGKQFLTFIGLLPSDSEQDLIKRVVGVGGDKVKCCDANGKVTVNGKAIEEPYLFPGNKPSESKFDITVPNGRVFVLGDHRSRSADSRYHLNDKGDGAVPEEMVVGRAVVIAWPFDHWGKLEETDAFSSVPQAAGGATPQQAAGDNRVTQYPIPAELPLVMGVVGLSRLSGRRQWILRSDCGGLGGRRSFRFRRGGERGR</sequence>
<keyword evidence="6" id="KW-0812">Transmembrane</keyword>
<dbReference type="CDD" id="cd06530">
    <property type="entry name" value="S26_SPase_I"/>
    <property type="match status" value="1"/>
</dbReference>
<gene>
    <name evidence="9" type="ORF">GCM10012287_21980</name>
</gene>
<protein>
    <recommendedName>
        <fullName evidence="4 6">Signal peptidase I</fullName>
        <ecNumber evidence="4 6">3.4.21.89</ecNumber>
    </recommendedName>
</protein>
<evidence type="ECO:0000256" key="1">
    <source>
        <dbReference type="ARBA" id="ARBA00000677"/>
    </source>
</evidence>
<keyword evidence="6" id="KW-1133">Transmembrane helix</keyword>
<reference evidence="10" key="1">
    <citation type="journal article" date="2019" name="Int. J. Syst. Evol. Microbiol.">
        <title>The Global Catalogue of Microorganisms (GCM) 10K type strain sequencing project: providing services to taxonomists for standard genome sequencing and annotation.</title>
        <authorList>
            <consortium name="The Broad Institute Genomics Platform"/>
            <consortium name="The Broad Institute Genome Sequencing Center for Infectious Disease"/>
            <person name="Wu L."/>
            <person name="Ma J."/>
        </authorList>
    </citation>
    <scope>NUCLEOTIDE SEQUENCE [LARGE SCALE GENOMIC DNA]</scope>
    <source>
        <strain evidence="10">CGMCC 4.7178</strain>
    </source>
</reference>
<dbReference type="PROSITE" id="PS00761">
    <property type="entry name" value="SPASE_I_3"/>
    <property type="match status" value="1"/>
</dbReference>
<accession>A0ABQ2M863</accession>
<dbReference type="InterPro" id="IPR019533">
    <property type="entry name" value="Peptidase_S26"/>
</dbReference>
<keyword evidence="10" id="KW-1185">Reference proteome</keyword>
<keyword evidence="6" id="KW-0472">Membrane</keyword>
<dbReference type="PANTHER" id="PTHR43390">
    <property type="entry name" value="SIGNAL PEPTIDASE I"/>
    <property type="match status" value="1"/>
</dbReference>
<comment type="catalytic activity">
    <reaction evidence="1 6">
        <text>Cleavage of hydrophobic, N-terminal signal or leader sequences from secreted and periplasmic proteins.</text>
        <dbReference type="EC" id="3.4.21.89"/>
    </reaction>
</comment>
<feature type="domain" description="Peptidase S26" evidence="8">
    <location>
        <begin position="196"/>
        <end position="387"/>
    </location>
</feature>
<evidence type="ECO:0000256" key="4">
    <source>
        <dbReference type="ARBA" id="ARBA00013208"/>
    </source>
</evidence>
<dbReference type="Gene3D" id="2.10.109.10">
    <property type="entry name" value="Umud Fragment, subunit A"/>
    <property type="match status" value="1"/>
</dbReference>
<evidence type="ECO:0000313" key="10">
    <source>
        <dbReference type="Proteomes" id="UP000631535"/>
    </source>
</evidence>
<proteinExistence type="inferred from homology"/>
<evidence type="ECO:0000256" key="2">
    <source>
        <dbReference type="ARBA" id="ARBA00004401"/>
    </source>
</evidence>
<dbReference type="SUPFAM" id="SSF51306">
    <property type="entry name" value="LexA/Signal peptidase"/>
    <property type="match status" value="1"/>
</dbReference>
<evidence type="ECO:0000313" key="9">
    <source>
        <dbReference type="EMBL" id="GGO48006.1"/>
    </source>
</evidence>
<dbReference type="Proteomes" id="UP000631535">
    <property type="component" value="Unassembled WGS sequence"/>
</dbReference>